<dbReference type="OrthoDB" id="5179150at2"/>
<organism evidence="7 8">
    <name type="scientific">Mycolicibacterium aurum</name>
    <name type="common">Mycobacterium aurum</name>
    <dbReference type="NCBI Taxonomy" id="1791"/>
    <lineage>
        <taxon>Bacteria</taxon>
        <taxon>Bacillati</taxon>
        <taxon>Actinomycetota</taxon>
        <taxon>Actinomycetes</taxon>
        <taxon>Mycobacteriales</taxon>
        <taxon>Mycobacteriaceae</taxon>
        <taxon>Mycolicibacterium</taxon>
    </lineage>
</organism>
<dbReference type="SUPFAM" id="SSF48498">
    <property type="entry name" value="Tetracyclin repressor-like, C-terminal domain"/>
    <property type="match status" value="1"/>
</dbReference>
<evidence type="ECO:0000256" key="4">
    <source>
        <dbReference type="PROSITE-ProRule" id="PRU00335"/>
    </source>
</evidence>
<dbReference type="Proteomes" id="UP000279306">
    <property type="component" value="Chromosome"/>
</dbReference>
<proteinExistence type="predicted"/>
<evidence type="ECO:0000256" key="2">
    <source>
        <dbReference type="ARBA" id="ARBA00023125"/>
    </source>
</evidence>
<keyword evidence="1" id="KW-0805">Transcription regulation</keyword>
<dbReference type="Pfam" id="PF00440">
    <property type="entry name" value="TetR_N"/>
    <property type="match status" value="1"/>
</dbReference>
<dbReference type="InterPro" id="IPR036271">
    <property type="entry name" value="Tet_transcr_reg_TetR-rel_C_sf"/>
</dbReference>
<feature type="domain" description="HTH tetR-type" evidence="6">
    <location>
        <begin position="23"/>
        <end position="83"/>
    </location>
</feature>
<dbReference type="PANTHER" id="PTHR30055:SF234">
    <property type="entry name" value="HTH-TYPE TRANSCRIPTIONAL REGULATOR BETI"/>
    <property type="match status" value="1"/>
</dbReference>
<dbReference type="InterPro" id="IPR050109">
    <property type="entry name" value="HTH-type_TetR-like_transc_reg"/>
</dbReference>
<dbReference type="STRING" id="1791.GCA_001049355_04016"/>
<keyword evidence="2 4" id="KW-0238">DNA-binding</keyword>
<accession>A0A448IQM3</accession>
<dbReference type="PANTHER" id="PTHR30055">
    <property type="entry name" value="HTH-TYPE TRANSCRIPTIONAL REGULATOR RUTR"/>
    <property type="match status" value="1"/>
</dbReference>
<keyword evidence="8" id="KW-1185">Reference proteome</keyword>
<dbReference type="GO" id="GO:0003700">
    <property type="term" value="F:DNA-binding transcription factor activity"/>
    <property type="evidence" value="ECO:0007669"/>
    <property type="project" value="TreeGrafter"/>
</dbReference>
<dbReference type="KEGG" id="mauu:NCTC10437_02626"/>
<dbReference type="AlphaFoldDB" id="A0A448IQM3"/>
<dbReference type="Gene3D" id="1.10.357.10">
    <property type="entry name" value="Tetracycline Repressor, domain 2"/>
    <property type="match status" value="1"/>
</dbReference>
<evidence type="ECO:0000256" key="3">
    <source>
        <dbReference type="ARBA" id="ARBA00023163"/>
    </source>
</evidence>
<evidence type="ECO:0000313" key="8">
    <source>
        <dbReference type="Proteomes" id="UP000279306"/>
    </source>
</evidence>
<feature type="region of interest" description="Disordered" evidence="5">
    <location>
        <begin position="1"/>
        <end position="24"/>
    </location>
</feature>
<feature type="DNA-binding region" description="H-T-H motif" evidence="4">
    <location>
        <begin position="46"/>
        <end position="65"/>
    </location>
</feature>
<dbReference type="PROSITE" id="PS50977">
    <property type="entry name" value="HTH_TETR_2"/>
    <property type="match status" value="1"/>
</dbReference>
<dbReference type="InterPro" id="IPR009057">
    <property type="entry name" value="Homeodomain-like_sf"/>
</dbReference>
<evidence type="ECO:0000259" key="6">
    <source>
        <dbReference type="PROSITE" id="PS50977"/>
    </source>
</evidence>
<evidence type="ECO:0000256" key="5">
    <source>
        <dbReference type="SAM" id="MobiDB-lite"/>
    </source>
</evidence>
<reference evidence="7 8" key="1">
    <citation type="submission" date="2018-12" db="EMBL/GenBank/DDBJ databases">
        <authorList>
            <consortium name="Pathogen Informatics"/>
        </authorList>
    </citation>
    <scope>NUCLEOTIDE SEQUENCE [LARGE SCALE GENOMIC DNA]</scope>
    <source>
        <strain evidence="7 8">NCTC10437</strain>
    </source>
</reference>
<dbReference type="PRINTS" id="PR00455">
    <property type="entry name" value="HTHTETR"/>
</dbReference>
<dbReference type="EMBL" id="LR134356">
    <property type="protein sequence ID" value="VEG54719.1"/>
    <property type="molecule type" value="Genomic_DNA"/>
</dbReference>
<dbReference type="RefSeq" id="WP_048633873.1">
    <property type="nucleotide sequence ID" value="NZ_CVQQ01000014.1"/>
</dbReference>
<dbReference type="SUPFAM" id="SSF46689">
    <property type="entry name" value="Homeodomain-like"/>
    <property type="match status" value="1"/>
</dbReference>
<name>A0A448IQM3_MYCAU</name>
<gene>
    <name evidence="7" type="primary">rutR_2</name>
    <name evidence="7" type="ORF">NCTC10437_02626</name>
</gene>
<sequence>MENETLVGPAVRKRGRPVGSDSEQTRRTILGAARDLIAERGYHGATFQQIARRAGISRPTLHYYFATREDLYDELLSDVRAQVAECAARAMSASPLRRQLAVFTTEFHRLGAAEPALLKMILTARIDHHRGVHRHEAARAIVSTVHAFYDAVVADAVHRGELASDTDVHAVADLLAALFWGLGFHAGFVMDGGDASGVARQLLHVLGHGLLSEPYESALGA</sequence>
<keyword evidence="3" id="KW-0804">Transcription</keyword>
<evidence type="ECO:0000313" key="7">
    <source>
        <dbReference type="EMBL" id="VEG54719.1"/>
    </source>
</evidence>
<dbReference type="GO" id="GO:0000976">
    <property type="term" value="F:transcription cis-regulatory region binding"/>
    <property type="evidence" value="ECO:0007669"/>
    <property type="project" value="TreeGrafter"/>
</dbReference>
<protein>
    <submittedName>
        <fullName evidence="7">TetR family transcriptional regulator</fullName>
    </submittedName>
</protein>
<evidence type="ECO:0000256" key="1">
    <source>
        <dbReference type="ARBA" id="ARBA00023015"/>
    </source>
</evidence>
<dbReference type="InterPro" id="IPR001647">
    <property type="entry name" value="HTH_TetR"/>
</dbReference>